<dbReference type="EMBL" id="MN739697">
    <property type="protein sequence ID" value="QHT21777.1"/>
    <property type="molecule type" value="Genomic_DNA"/>
</dbReference>
<protein>
    <submittedName>
        <fullName evidence="1">Uncharacterized protein</fullName>
    </submittedName>
</protein>
<sequence length="352" mass="41167">MLKAAAHFRCNQRHPNKGKEILTREYKIVHLTEISITTNEAIKLIKSSLWTEQLNQCSIESLTNIMLGVLPRYIAGCLHPLSQAKYCMVHFGINDNGIAEGVLYDGILKKALDIASLINHIVDTKIICSPEEREIVKKFISFKIIKIKNGKNILETPENILLKKYEDDLIRNQEAQIKYEKEYIEWNSLFTKYMKQLTILFNEPKTRMELREYIFSKDNNSPVLDLIDSPFILEYLEHEEIALEKLDNTSPYYWICIWRDELMKDILARKPKKACILRPYMSPLKIIQTQTTMIPYWLAKNPKLKRYIVAVKLRKPKINIDIKYYNDHSGNIESVFRTISPRGDPCLSPLFI</sequence>
<dbReference type="AlphaFoldDB" id="A0A6C0DY30"/>
<organism evidence="1">
    <name type="scientific">viral metagenome</name>
    <dbReference type="NCBI Taxonomy" id="1070528"/>
    <lineage>
        <taxon>unclassified sequences</taxon>
        <taxon>metagenomes</taxon>
        <taxon>organismal metagenomes</taxon>
    </lineage>
</organism>
<name>A0A6C0DY30_9ZZZZ</name>
<reference evidence="1" key="1">
    <citation type="journal article" date="2020" name="Nature">
        <title>Giant virus diversity and host interactions through global metagenomics.</title>
        <authorList>
            <person name="Schulz F."/>
            <person name="Roux S."/>
            <person name="Paez-Espino D."/>
            <person name="Jungbluth S."/>
            <person name="Walsh D.A."/>
            <person name="Denef V.J."/>
            <person name="McMahon K.D."/>
            <person name="Konstantinidis K.T."/>
            <person name="Eloe-Fadrosh E.A."/>
            <person name="Kyrpides N.C."/>
            <person name="Woyke T."/>
        </authorList>
    </citation>
    <scope>NUCLEOTIDE SEQUENCE</scope>
    <source>
        <strain evidence="1">GVMAG-M-3300023179-103</strain>
    </source>
</reference>
<proteinExistence type="predicted"/>
<accession>A0A6C0DY30</accession>
<evidence type="ECO:0000313" key="1">
    <source>
        <dbReference type="EMBL" id="QHT21777.1"/>
    </source>
</evidence>